<comment type="caution">
    <text evidence="2">The sequence shown here is derived from an EMBL/GenBank/DDBJ whole genome shotgun (WGS) entry which is preliminary data.</text>
</comment>
<keyword evidence="1" id="KW-1133">Transmembrane helix</keyword>
<sequence length="72" mass="7935">MQSKKTIVFLIGIISILFLACFLIIGNNDKSLVAPDIVTDVNFDTLKSSDATNLEIIESIFDSKNNDYSSYG</sequence>
<gene>
    <name evidence="2" type="ORF">S12H4_06867</name>
</gene>
<feature type="transmembrane region" description="Helical" evidence="1">
    <location>
        <begin position="7"/>
        <end position="25"/>
    </location>
</feature>
<keyword evidence="1" id="KW-0472">Membrane</keyword>
<accession>X1QSL8</accession>
<name>X1QSL8_9ZZZZ</name>
<reference evidence="2" key="1">
    <citation type="journal article" date="2014" name="Front. Microbiol.">
        <title>High frequency of phylogenetically diverse reductive dehalogenase-homologous genes in deep subseafloor sedimentary metagenomes.</title>
        <authorList>
            <person name="Kawai M."/>
            <person name="Futagami T."/>
            <person name="Toyoda A."/>
            <person name="Takaki Y."/>
            <person name="Nishi S."/>
            <person name="Hori S."/>
            <person name="Arai W."/>
            <person name="Tsubouchi T."/>
            <person name="Morono Y."/>
            <person name="Uchiyama I."/>
            <person name="Ito T."/>
            <person name="Fujiyama A."/>
            <person name="Inagaki F."/>
            <person name="Takami H."/>
        </authorList>
    </citation>
    <scope>NUCLEOTIDE SEQUENCE</scope>
    <source>
        <strain evidence="2">Expedition CK06-06</strain>
    </source>
</reference>
<evidence type="ECO:0000256" key="1">
    <source>
        <dbReference type="SAM" id="Phobius"/>
    </source>
</evidence>
<evidence type="ECO:0000313" key="2">
    <source>
        <dbReference type="EMBL" id="GAI71537.1"/>
    </source>
</evidence>
<protein>
    <submittedName>
        <fullName evidence="2">Uncharacterized protein</fullName>
    </submittedName>
</protein>
<dbReference type="PROSITE" id="PS51257">
    <property type="entry name" value="PROKAR_LIPOPROTEIN"/>
    <property type="match status" value="1"/>
</dbReference>
<feature type="non-terminal residue" evidence="2">
    <location>
        <position position="72"/>
    </location>
</feature>
<proteinExistence type="predicted"/>
<dbReference type="EMBL" id="BARW01002472">
    <property type="protein sequence ID" value="GAI71537.1"/>
    <property type="molecule type" value="Genomic_DNA"/>
</dbReference>
<keyword evidence="1" id="KW-0812">Transmembrane</keyword>
<dbReference type="AlphaFoldDB" id="X1QSL8"/>
<organism evidence="2">
    <name type="scientific">marine sediment metagenome</name>
    <dbReference type="NCBI Taxonomy" id="412755"/>
    <lineage>
        <taxon>unclassified sequences</taxon>
        <taxon>metagenomes</taxon>
        <taxon>ecological metagenomes</taxon>
    </lineage>
</organism>